<organism evidence="1 2">
    <name type="scientific">Allonocardiopsis opalescens</name>
    <dbReference type="NCBI Taxonomy" id="1144618"/>
    <lineage>
        <taxon>Bacteria</taxon>
        <taxon>Bacillati</taxon>
        <taxon>Actinomycetota</taxon>
        <taxon>Actinomycetes</taxon>
        <taxon>Streptosporangiales</taxon>
        <taxon>Allonocardiopsis</taxon>
    </lineage>
</organism>
<sequence length="63" mass="7020">MEHIELIAGPMDGAIMETRRLSERHLAEGIAFKHPRCGIPGGHSVYTPDPERPGVWLWRGDTA</sequence>
<evidence type="ECO:0000313" key="2">
    <source>
        <dbReference type="Proteomes" id="UP000237846"/>
    </source>
</evidence>
<name>A0A2T0Q2C0_9ACTN</name>
<evidence type="ECO:0000313" key="1">
    <source>
        <dbReference type="EMBL" id="PRX97943.1"/>
    </source>
</evidence>
<gene>
    <name evidence="1" type="ORF">CLV72_105296</name>
</gene>
<dbReference type="Proteomes" id="UP000237846">
    <property type="component" value="Unassembled WGS sequence"/>
</dbReference>
<comment type="caution">
    <text evidence="1">The sequence shown here is derived from an EMBL/GenBank/DDBJ whole genome shotgun (WGS) entry which is preliminary data.</text>
</comment>
<dbReference type="RefSeq" id="WP_106247756.1">
    <property type="nucleotide sequence ID" value="NZ_PVZC01000005.1"/>
</dbReference>
<protein>
    <submittedName>
        <fullName evidence="1">Uncharacterized protein</fullName>
    </submittedName>
</protein>
<dbReference type="EMBL" id="PVZC01000005">
    <property type="protein sequence ID" value="PRX97943.1"/>
    <property type="molecule type" value="Genomic_DNA"/>
</dbReference>
<accession>A0A2T0Q2C0</accession>
<dbReference type="OrthoDB" id="4278607at2"/>
<proteinExistence type="predicted"/>
<keyword evidence="2" id="KW-1185">Reference proteome</keyword>
<dbReference type="AlphaFoldDB" id="A0A2T0Q2C0"/>
<reference evidence="1 2" key="1">
    <citation type="submission" date="2018-03" db="EMBL/GenBank/DDBJ databases">
        <title>Genomic Encyclopedia of Archaeal and Bacterial Type Strains, Phase II (KMG-II): from individual species to whole genera.</title>
        <authorList>
            <person name="Goeker M."/>
        </authorList>
    </citation>
    <scope>NUCLEOTIDE SEQUENCE [LARGE SCALE GENOMIC DNA]</scope>
    <source>
        <strain evidence="1 2">DSM 45601</strain>
    </source>
</reference>